<dbReference type="SUPFAM" id="SSF51197">
    <property type="entry name" value="Clavaminate synthase-like"/>
    <property type="match status" value="1"/>
</dbReference>
<evidence type="ECO:0000313" key="6">
    <source>
        <dbReference type="EMBL" id="CEN55186.1"/>
    </source>
</evidence>
<dbReference type="GO" id="GO:0062101">
    <property type="term" value="F:peptidyl-aspartic acid 3-dioxygenase activity"/>
    <property type="evidence" value="ECO:0007669"/>
    <property type="project" value="UniProtKB-EC"/>
</dbReference>
<organism evidence="6 7">
    <name type="scientific">Candidatus Methylopumilus turicensis</name>
    <dbReference type="NCBI Taxonomy" id="1581680"/>
    <lineage>
        <taxon>Bacteria</taxon>
        <taxon>Pseudomonadati</taxon>
        <taxon>Pseudomonadota</taxon>
        <taxon>Betaproteobacteria</taxon>
        <taxon>Nitrosomonadales</taxon>
        <taxon>Methylophilaceae</taxon>
        <taxon>Candidatus Methylopumilus</taxon>
    </lineage>
</organism>
<dbReference type="EC" id="1.14.11.16" evidence="6"/>
<evidence type="ECO:0000259" key="5">
    <source>
        <dbReference type="Pfam" id="PF05118"/>
    </source>
</evidence>
<feature type="transmembrane region" description="Helical" evidence="4">
    <location>
        <begin position="283"/>
        <end position="301"/>
    </location>
</feature>
<keyword evidence="4" id="KW-1133">Transmembrane helix</keyword>
<dbReference type="HOGENOM" id="CLU_927100_0_0_4"/>
<dbReference type="InterPro" id="IPR007803">
    <property type="entry name" value="Asp/Arg/Pro-Hydrxlase"/>
</dbReference>
<dbReference type="InterPro" id="IPR027443">
    <property type="entry name" value="IPNS-like_sf"/>
</dbReference>
<evidence type="ECO:0000256" key="1">
    <source>
        <dbReference type="ARBA" id="ARBA00007730"/>
    </source>
</evidence>
<dbReference type="PANTHER" id="PTHR46332:SF5">
    <property type="entry name" value="ASPARTATE BETA-HYDROXYLASE DOMAIN CONTAINING 2"/>
    <property type="match status" value="1"/>
</dbReference>
<keyword evidence="2 6" id="KW-0223">Dioxygenase</keyword>
<protein>
    <submittedName>
        <fullName evidence="6">Fe(2+)/alpha-ketoglutarate-dependent dioxygenase lpxO</fullName>
        <ecNumber evidence="6">1.14.11.16</ecNumber>
    </submittedName>
</protein>
<dbReference type="Proteomes" id="UP000056322">
    <property type="component" value="Chromosome 1"/>
</dbReference>
<dbReference type="Pfam" id="PF05118">
    <property type="entry name" value="Asp_Arg_Hydrox"/>
    <property type="match status" value="1"/>
</dbReference>
<name>A0A0B7IXQ1_9PROT</name>
<keyword evidence="4" id="KW-0812">Transmembrane</keyword>
<evidence type="ECO:0000313" key="7">
    <source>
        <dbReference type="Proteomes" id="UP000056322"/>
    </source>
</evidence>
<keyword evidence="7" id="KW-1185">Reference proteome</keyword>
<dbReference type="PANTHER" id="PTHR46332">
    <property type="entry name" value="ASPARTATE BETA-HYDROXYLASE DOMAIN-CONTAINING PROTEIN 2"/>
    <property type="match status" value="1"/>
</dbReference>
<dbReference type="KEGG" id="mbac:BN1209_0132"/>
<gene>
    <name evidence="6" type="primary">aspH</name>
    <name evidence="6" type="ORF">BN1209_0132</name>
</gene>
<dbReference type="EMBL" id="LN794158">
    <property type="protein sequence ID" value="CEN55186.1"/>
    <property type="molecule type" value="Genomic_DNA"/>
</dbReference>
<comment type="similarity">
    <text evidence="1">Belongs to the aspartyl/asparaginyl beta-hydroxylase family.</text>
</comment>
<proteinExistence type="inferred from homology"/>
<feature type="domain" description="Aspartyl/asparaginy/proline hydroxylase" evidence="5">
    <location>
        <begin position="71"/>
        <end position="225"/>
    </location>
</feature>
<evidence type="ECO:0000256" key="4">
    <source>
        <dbReference type="SAM" id="Phobius"/>
    </source>
</evidence>
<keyword evidence="4" id="KW-0472">Membrane</keyword>
<dbReference type="Gene3D" id="2.60.120.330">
    <property type="entry name" value="B-lactam Antibiotic, Isopenicillin N Synthase, Chain"/>
    <property type="match status" value="1"/>
</dbReference>
<dbReference type="STRING" id="1581680.BN1209_0132"/>
<accession>A0A0B7IXQ1</accession>
<dbReference type="AlphaFoldDB" id="A0A0B7IXQ1"/>
<evidence type="ECO:0000256" key="3">
    <source>
        <dbReference type="ARBA" id="ARBA00023002"/>
    </source>
</evidence>
<reference evidence="7" key="1">
    <citation type="submission" date="2014-12" db="EMBL/GenBank/DDBJ databases">
        <authorList>
            <person name="Salcher M.M."/>
        </authorList>
    </citation>
    <scope>NUCLEOTIDE SEQUENCE [LARGE SCALE GENOMIC DNA]</scope>
    <source>
        <strain evidence="7">MMS-10A-171</strain>
    </source>
</reference>
<dbReference type="InterPro" id="IPR051821">
    <property type="entry name" value="Asp/Asn_beta-hydroxylase"/>
</dbReference>
<evidence type="ECO:0000256" key="2">
    <source>
        <dbReference type="ARBA" id="ARBA00022964"/>
    </source>
</evidence>
<keyword evidence="3 6" id="KW-0560">Oxidoreductase</keyword>
<sequence length="314" mass="36326">MTMKTIILGLYAACILFVHFRGKARLPFFRQIFDHSSVVSPINIFIYLFSKVSTKQAYIPVTEFKGLKLLEDNWQVMRDEALALNKLEKIKAAEKNDDAGFNSFFKKGWKRFYLKWYEAKHPSALQFCPKTVALLAQVPEIKAAMFAELPPGAKLNPHRDPYAGSLRYHLGLSTPNDDRAFIDVNQQPYSWRDGEGVIFDETYIHWAINQTEQTRIILLCDVERPMKYRWATAINRWLAKVVMSAGSSPNETGDQTGGINKIFRFFWLVGKYRRKLKQFSRPLYLAIKLGLVFGFIVWLIGADHLLRLIHWLAT</sequence>